<evidence type="ECO:0000256" key="1">
    <source>
        <dbReference type="ARBA" id="ARBA00004496"/>
    </source>
</evidence>
<dbReference type="OrthoDB" id="9797132at2"/>
<reference evidence="6 7" key="1">
    <citation type="submission" date="2016-11" db="EMBL/GenBank/DDBJ databases">
        <authorList>
            <person name="Jaros S."/>
            <person name="Januszkiewicz K."/>
            <person name="Wedrychowicz H."/>
        </authorList>
    </citation>
    <scope>NUCLEOTIDE SEQUENCE [LARGE SCALE GENOMIC DNA]</scope>
    <source>
        <strain evidence="6 7">DSM 14916</strain>
    </source>
</reference>
<keyword evidence="2" id="KW-0963">Cytoplasm</keyword>
<name>A0A1M6N3Y9_9PROT</name>
<dbReference type="InterPro" id="IPR019903">
    <property type="entry name" value="RIC_family"/>
</dbReference>
<dbReference type="Gene3D" id="1.20.120.520">
    <property type="entry name" value="nmb1532 protein domain like"/>
    <property type="match status" value="1"/>
</dbReference>
<evidence type="ECO:0000313" key="7">
    <source>
        <dbReference type="Proteomes" id="UP000184387"/>
    </source>
</evidence>
<evidence type="ECO:0000313" key="6">
    <source>
        <dbReference type="EMBL" id="SHJ90397.1"/>
    </source>
</evidence>
<organism evidence="6 7">
    <name type="scientific">Muricoccus roseus</name>
    <dbReference type="NCBI Taxonomy" id="198092"/>
    <lineage>
        <taxon>Bacteria</taxon>
        <taxon>Pseudomonadati</taxon>
        <taxon>Pseudomonadota</taxon>
        <taxon>Alphaproteobacteria</taxon>
        <taxon>Acetobacterales</taxon>
        <taxon>Roseomonadaceae</taxon>
        <taxon>Muricoccus</taxon>
    </lineage>
</organism>
<dbReference type="GO" id="GO:0005737">
    <property type="term" value="C:cytoplasm"/>
    <property type="evidence" value="ECO:0007669"/>
    <property type="project" value="UniProtKB-SubCell"/>
</dbReference>
<dbReference type="Proteomes" id="UP000184387">
    <property type="component" value="Unassembled WGS sequence"/>
</dbReference>
<evidence type="ECO:0000259" key="5">
    <source>
        <dbReference type="Pfam" id="PF01814"/>
    </source>
</evidence>
<proteinExistence type="predicted"/>
<dbReference type="AlphaFoldDB" id="A0A1M6N3Y9"/>
<dbReference type="STRING" id="198092.SAMN02745194_03698"/>
<dbReference type="Pfam" id="PF04405">
    <property type="entry name" value="ScdA_N"/>
    <property type="match status" value="1"/>
</dbReference>
<dbReference type="NCBIfam" id="TIGR03652">
    <property type="entry name" value="FeS_repair_RIC"/>
    <property type="match status" value="1"/>
</dbReference>
<dbReference type="CDD" id="cd12108">
    <property type="entry name" value="Hr-like"/>
    <property type="match status" value="1"/>
</dbReference>
<comment type="subcellular location">
    <subcellularLocation>
        <location evidence="1">Cytoplasm</location>
    </subcellularLocation>
</comment>
<dbReference type="EMBL" id="FQZF01000024">
    <property type="protein sequence ID" value="SHJ90397.1"/>
    <property type="molecule type" value="Genomic_DNA"/>
</dbReference>
<dbReference type="PANTHER" id="PTHR36438:SF1">
    <property type="entry name" value="IRON-SULFUR CLUSTER REPAIR PROTEIN YTFE"/>
    <property type="match status" value="1"/>
</dbReference>
<evidence type="ECO:0000256" key="4">
    <source>
        <dbReference type="ARBA" id="ARBA00023004"/>
    </source>
</evidence>
<sequence length="224" mass="24956">MSVTTEPGFATRRIAEIATALPGSTAVFRKHKLDFCCGGDVPLAEAAAKRGASLSAVEAELAALLPHQAETRPEDTDALISLIETRYHATHRRELPELIRLARRVEAVHGEKLEAPRGLADLLEDMGAELESHMQKEEQILFPLMRDGGHPMIGHPIAMMRHEHDDHGEHLRMLEALTNHGEAPPGACNTWRALYAGTRKLADDLMEHIHLENNILFPRFEARR</sequence>
<protein>
    <submittedName>
        <fullName evidence="6">Regulator of cell morphogenesis and NO signaling</fullName>
    </submittedName>
</protein>
<feature type="domain" description="Hemerythrin-like" evidence="5">
    <location>
        <begin position="86"/>
        <end position="219"/>
    </location>
</feature>
<dbReference type="NCBIfam" id="NF008221">
    <property type="entry name" value="PRK10992.1"/>
    <property type="match status" value="1"/>
</dbReference>
<keyword evidence="3" id="KW-0479">Metal-binding</keyword>
<evidence type="ECO:0000256" key="3">
    <source>
        <dbReference type="ARBA" id="ARBA00022723"/>
    </source>
</evidence>
<keyword evidence="7" id="KW-1185">Reference proteome</keyword>
<dbReference type="RefSeq" id="WP_073137432.1">
    <property type="nucleotide sequence ID" value="NZ_FQZF01000024.1"/>
</dbReference>
<dbReference type="GO" id="GO:0046872">
    <property type="term" value="F:metal ion binding"/>
    <property type="evidence" value="ECO:0007669"/>
    <property type="project" value="UniProtKB-KW"/>
</dbReference>
<dbReference type="Pfam" id="PF01814">
    <property type="entry name" value="Hemerythrin"/>
    <property type="match status" value="1"/>
</dbReference>
<dbReference type="InterPro" id="IPR012312">
    <property type="entry name" value="Hemerythrin-like"/>
</dbReference>
<evidence type="ECO:0000256" key="2">
    <source>
        <dbReference type="ARBA" id="ARBA00022490"/>
    </source>
</evidence>
<keyword evidence="4" id="KW-0408">Iron</keyword>
<gene>
    <name evidence="6" type="ORF">SAMN02745194_03698</name>
</gene>
<dbReference type="PANTHER" id="PTHR36438">
    <property type="entry name" value="IRON-SULFUR CLUSTER REPAIR PROTEIN YTFE"/>
    <property type="match status" value="1"/>
</dbReference>
<accession>A0A1M6N3Y9</accession>